<feature type="compositionally biased region" description="Polar residues" evidence="1">
    <location>
        <begin position="1"/>
        <end position="17"/>
    </location>
</feature>
<dbReference type="KEGG" id="tdf:H9L22_11325"/>
<dbReference type="EMBL" id="CP060789">
    <property type="protein sequence ID" value="QNP54882.1"/>
    <property type="molecule type" value="Genomic_DNA"/>
</dbReference>
<proteinExistence type="predicted"/>
<reference evidence="2 3" key="1">
    <citation type="submission" date="2020-08" db="EMBL/GenBank/DDBJ databases">
        <title>Genome sequence of Tessaracoccus defluvii JCM 17540T.</title>
        <authorList>
            <person name="Hyun D.-W."/>
            <person name="Bae J.-W."/>
        </authorList>
    </citation>
    <scope>NUCLEOTIDE SEQUENCE [LARGE SCALE GENOMIC DNA]</scope>
    <source>
        <strain evidence="2 3">JCM 17540</strain>
    </source>
</reference>
<keyword evidence="3" id="KW-1185">Reference proteome</keyword>
<name>A0A7H0H2W6_9ACTN</name>
<evidence type="ECO:0000313" key="3">
    <source>
        <dbReference type="Proteomes" id="UP000516117"/>
    </source>
</evidence>
<evidence type="ECO:0000313" key="2">
    <source>
        <dbReference type="EMBL" id="QNP54882.1"/>
    </source>
</evidence>
<feature type="region of interest" description="Disordered" evidence="1">
    <location>
        <begin position="1"/>
        <end position="51"/>
    </location>
</feature>
<accession>A0A7H0H2W6</accession>
<protein>
    <submittedName>
        <fullName evidence="2">Uncharacterized protein</fullName>
    </submittedName>
</protein>
<dbReference type="Proteomes" id="UP000516117">
    <property type="component" value="Chromosome"/>
</dbReference>
<evidence type="ECO:0000256" key="1">
    <source>
        <dbReference type="SAM" id="MobiDB-lite"/>
    </source>
</evidence>
<sequence>MSSTRWASTTCATSSGLTRHSPGGSGRRRAPTTPRRPRSDGGGSGRCCAATRPRRWTRAAVDGRRRRAAVGRLRLFGAGHPLLAPAARLARGTGPASRAVDYDEDLLDRVEWELATLGLGSDHALRSLAERRLGIPLAPLPGQVVGYAKHLHAVEVLRHLRPILELPELTAETAAFVGPIVEVLAAAEGDERLDILAIGTV</sequence>
<dbReference type="RefSeq" id="WP_187720018.1">
    <property type="nucleotide sequence ID" value="NZ_CP060789.1"/>
</dbReference>
<dbReference type="AlphaFoldDB" id="A0A7H0H2W6"/>
<gene>
    <name evidence="2" type="ORF">H9L22_11325</name>
</gene>
<organism evidence="2 3">
    <name type="scientific">Tessaracoccus defluvii</name>
    <dbReference type="NCBI Taxonomy" id="1285901"/>
    <lineage>
        <taxon>Bacteria</taxon>
        <taxon>Bacillati</taxon>
        <taxon>Actinomycetota</taxon>
        <taxon>Actinomycetes</taxon>
        <taxon>Propionibacteriales</taxon>
        <taxon>Propionibacteriaceae</taxon>
        <taxon>Tessaracoccus</taxon>
    </lineage>
</organism>